<evidence type="ECO:0000313" key="2">
    <source>
        <dbReference type="Proteomes" id="UP001163321"/>
    </source>
</evidence>
<reference evidence="1 2" key="1">
    <citation type="journal article" date="2022" name="bioRxiv">
        <title>The genome of the oomycete Peronosclerospora sorghi, a cosmopolitan pathogen of maize and sorghum, is inflated with dispersed pseudogenes.</title>
        <authorList>
            <person name="Fletcher K."/>
            <person name="Martin F."/>
            <person name="Isakeit T."/>
            <person name="Cavanaugh K."/>
            <person name="Magill C."/>
            <person name="Michelmore R."/>
        </authorList>
    </citation>
    <scope>NUCLEOTIDE SEQUENCE [LARGE SCALE GENOMIC DNA]</scope>
    <source>
        <strain evidence="1">P6</strain>
    </source>
</reference>
<protein>
    <submittedName>
        <fullName evidence="1">Uncharacterized protein</fullName>
    </submittedName>
</protein>
<sequence>MLSLVYNSVDILIETSPRFYRPEKFHAYEQSMQPQPPKRKLYKLILFADFMQLMNHDTRHFLALESRTNEIRLNAIGNMCGTLLHVMYRLCPYQADHAAINNSAFGPYLPRNPTRISRVSNGSQLESGSAQRWNGFDKNAKP</sequence>
<dbReference type="Proteomes" id="UP001163321">
    <property type="component" value="Chromosome 1"/>
</dbReference>
<proteinExistence type="predicted"/>
<comment type="caution">
    <text evidence="1">The sequence shown here is derived from an EMBL/GenBank/DDBJ whole genome shotgun (WGS) entry which is preliminary data.</text>
</comment>
<name>A0ACC0WWV3_9STRA</name>
<gene>
    <name evidence="1" type="ORF">PsorP6_000722</name>
</gene>
<accession>A0ACC0WWV3</accession>
<evidence type="ECO:0000313" key="1">
    <source>
        <dbReference type="EMBL" id="KAI9923175.1"/>
    </source>
</evidence>
<keyword evidence="2" id="KW-1185">Reference proteome</keyword>
<organism evidence="1 2">
    <name type="scientific">Peronosclerospora sorghi</name>
    <dbReference type="NCBI Taxonomy" id="230839"/>
    <lineage>
        <taxon>Eukaryota</taxon>
        <taxon>Sar</taxon>
        <taxon>Stramenopiles</taxon>
        <taxon>Oomycota</taxon>
        <taxon>Peronosporomycetes</taxon>
        <taxon>Peronosporales</taxon>
        <taxon>Peronosporaceae</taxon>
        <taxon>Peronosclerospora</taxon>
    </lineage>
</organism>
<dbReference type="EMBL" id="CM047580">
    <property type="protein sequence ID" value="KAI9923175.1"/>
    <property type="molecule type" value="Genomic_DNA"/>
</dbReference>